<dbReference type="PROSITE" id="PS51502">
    <property type="entry name" value="S_R_A_B_BARREL"/>
    <property type="match status" value="1"/>
</dbReference>
<name>W9WFU6_9EURO</name>
<evidence type="ECO:0000313" key="3">
    <source>
        <dbReference type="Proteomes" id="UP000019471"/>
    </source>
</evidence>
<keyword evidence="3" id="KW-1185">Reference proteome</keyword>
<dbReference type="EMBL" id="AMGX01000018">
    <property type="protein sequence ID" value="EXJ66813.1"/>
    <property type="molecule type" value="Genomic_DNA"/>
</dbReference>
<comment type="caution">
    <text evidence="2">The sequence shown here is derived from an EMBL/GenBank/DDBJ whole genome shotgun (WGS) entry which is preliminary data.</text>
</comment>
<dbReference type="InterPro" id="IPR011008">
    <property type="entry name" value="Dimeric_a/b-barrel"/>
</dbReference>
<dbReference type="AlphaFoldDB" id="W9WFU6"/>
<reference evidence="2 3" key="1">
    <citation type="submission" date="2013-03" db="EMBL/GenBank/DDBJ databases">
        <title>The Genome Sequence of Cladophialophora psammophila CBS 110553.</title>
        <authorList>
            <consortium name="The Broad Institute Genomics Platform"/>
            <person name="Cuomo C."/>
            <person name="de Hoog S."/>
            <person name="Gorbushina A."/>
            <person name="Walker B."/>
            <person name="Young S.K."/>
            <person name="Zeng Q."/>
            <person name="Gargeya S."/>
            <person name="Fitzgerald M."/>
            <person name="Haas B."/>
            <person name="Abouelleil A."/>
            <person name="Allen A.W."/>
            <person name="Alvarado L."/>
            <person name="Arachchi H.M."/>
            <person name="Berlin A.M."/>
            <person name="Chapman S.B."/>
            <person name="Gainer-Dewar J."/>
            <person name="Goldberg J."/>
            <person name="Griggs A."/>
            <person name="Gujja S."/>
            <person name="Hansen M."/>
            <person name="Howarth C."/>
            <person name="Imamovic A."/>
            <person name="Ireland A."/>
            <person name="Larimer J."/>
            <person name="McCowan C."/>
            <person name="Murphy C."/>
            <person name="Pearson M."/>
            <person name="Poon T.W."/>
            <person name="Priest M."/>
            <person name="Roberts A."/>
            <person name="Saif S."/>
            <person name="Shea T."/>
            <person name="Sisk P."/>
            <person name="Sykes S."/>
            <person name="Wortman J."/>
            <person name="Nusbaum C."/>
            <person name="Birren B."/>
        </authorList>
    </citation>
    <scope>NUCLEOTIDE SEQUENCE [LARGE SCALE GENOMIC DNA]</scope>
    <source>
        <strain evidence="2 3">CBS 110553</strain>
    </source>
</reference>
<evidence type="ECO:0000259" key="1">
    <source>
        <dbReference type="PROSITE" id="PS51502"/>
    </source>
</evidence>
<organism evidence="2 3">
    <name type="scientific">Cladophialophora psammophila CBS 110553</name>
    <dbReference type="NCBI Taxonomy" id="1182543"/>
    <lineage>
        <taxon>Eukaryota</taxon>
        <taxon>Fungi</taxon>
        <taxon>Dikarya</taxon>
        <taxon>Ascomycota</taxon>
        <taxon>Pezizomycotina</taxon>
        <taxon>Eurotiomycetes</taxon>
        <taxon>Chaetothyriomycetidae</taxon>
        <taxon>Chaetothyriales</taxon>
        <taxon>Herpotrichiellaceae</taxon>
        <taxon>Cladophialophora</taxon>
    </lineage>
</organism>
<dbReference type="InterPro" id="IPR013097">
    <property type="entry name" value="Dabb"/>
</dbReference>
<feature type="domain" description="Stress-response A/B barrel" evidence="1">
    <location>
        <begin position="1"/>
        <end position="75"/>
    </location>
</feature>
<dbReference type="GeneID" id="19194703"/>
<evidence type="ECO:0000313" key="2">
    <source>
        <dbReference type="EMBL" id="EXJ66813.1"/>
    </source>
</evidence>
<dbReference type="RefSeq" id="XP_007748776.1">
    <property type="nucleotide sequence ID" value="XM_007750586.1"/>
</dbReference>
<dbReference type="SUPFAM" id="SSF54909">
    <property type="entry name" value="Dimeric alpha+beta barrel"/>
    <property type="match status" value="1"/>
</dbReference>
<dbReference type="Proteomes" id="UP000019471">
    <property type="component" value="Unassembled WGS sequence"/>
</dbReference>
<protein>
    <recommendedName>
        <fullName evidence="1">Stress-response A/B barrel domain-containing protein</fullName>
    </recommendedName>
</protein>
<sequence length="75" mass="8520">MATAKAMVGQIPGLLSVDAGKAMEITRSFNRGYEWGLVLTFESPEVMPLYLEHPAHKPFVISKFLILHCEMWMPR</sequence>
<gene>
    <name evidence="2" type="ORF">A1O5_10008</name>
</gene>
<proteinExistence type="predicted"/>
<dbReference type="Gene3D" id="3.30.70.100">
    <property type="match status" value="1"/>
</dbReference>
<dbReference type="OrthoDB" id="42919at2759"/>
<dbReference type="Pfam" id="PF07876">
    <property type="entry name" value="Dabb"/>
    <property type="match status" value="1"/>
</dbReference>
<accession>W9WFU6</accession>
<dbReference type="HOGENOM" id="CLU_2739814_0_0_1"/>